<accession>A0ACC0R6V0</accession>
<name>A0ACC0R6V0_9HYPO</name>
<protein>
    <submittedName>
        <fullName evidence="1">Stress response regulator</fullName>
    </submittedName>
</protein>
<comment type="caution">
    <text evidence="1">The sequence shown here is derived from an EMBL/GenBank/DDBJ whole genome shotgun (WGS) entry which is preliminary data.</text>
</comment>
<reference evidence="1" key="1">
    <citation type="submission" date="2022-06" db="EMBL/GenBank/DDBJ databases">
        <title>Fusarium solani species complex genomes reveal bases of compartmentalisation and animal pathogenesis.</title>
        <authorList>
            <person name="Tsai I.J."/>
        </authorList>
    </citation>
    <scope>NUCLEOTIDE SEQUENCE</scope>
    <source>
        <strain evidence="1">Fu6.1</strain>
    </source>
</reference>
<dbReference type="Proteomes" id="UP001065298">
    <property type="component" value="Chromosome 3"/>
</dbReference>
<proteinExistence type="predicted"/>
<keyword evidence="2" id="KW-1185">Reference proteome</keyword>
<gene>
    <name evidence="1" type="ORF">NCS57_00508900</name>
</gene>
<evidence type="ECO:0000313" key="1">
    <source>
        <dbReference type="EMBL" id="KAI8676056.1"/>
    </source>
</evidence>
<dbReference type="EMBL" id="CM046505">
    <property type="protein sequence ID" value="KAI8676056.1"/>
    <property type="molecule type" value="Genomic_DNA"/>
</dbReference>
<organism evidence="1 2">
    <name type="scientific">Fusarium keratoplasticum</name>
    <dbReference type="NCBI Taxonomy" id="1328300"/>
    <lineage>
        <taxon>Eukaryota</taxon>
        <taxon>Fungi</taxon>
        <taxon>Dikarya</taxon>
        <taxon>Ascomycota</taxon>
        <taxon>Pezizomycotina</taxon>
        <taxon>Sordariomycetes</taxon>
        <taxon>Hypocreomycetidae</taxon>
        <taxon>Hypocreales</taxon>
        <taxon>Nectriaceae</taxon>
        <taxon>Fusarium</taxon>
        <taxon>Fusarium solani species complex</taxon>
    </lineage>
</organism>
<sequence length="309" mass="34387">MSDIVLGGTQEGGNGASEFVRKLLRMLKDVSHQDVVRWGEDGETFVVLDVEKFTRLVLPKHFNHRNLSSFTRQLSKYDFHRVRPLSDNESSPNANLLKFKHPYFLVDSKDDISKIRRKASAPRKPQVTGDITANHHIGVISEQLAATQQQMQQLQELLAAVSQTNRLLIHEVLTLRKMLNTQKQAQHEMLNYLAQWSEAHNSGLLGKSINWHGAVSTAEEDGPVPELRRARELLSSVTVNSIADRELGCLHDVHVSAAESAADPTPMIMLASVVMMYDPMSNGTVISQQQQPSTTLVNPPTSPTTDNNG</sequence>
<evidence type="ECO:0000313" key="2">
    <source>
        <dbReference type="Proteomes" id="UP001065298"/>
    </source>
</evidence>